<gene>
    <name evidence="2" type="ORF">FHT02_003116</name>
</gene>
<evidence type="ECO:0000313" key="3">
    <source>
        <dbReference type="Proteomes" id="UP000527143"/>
    </source>
</evidence>
<feature type="domain" description="Antitoxin Xre/MbcA/ParS-like toxin-binding" evidence="1">
    <location>
        <begin position="100"/>
        <end position="147"/>
    </location>
</feature>
<protein>
    <recommendedName>
        <fullName evidence="1">Antitoxin Xre/MbcA/ParS-like toxin-binding domain-containing protein</fullName>
    </recommendedName>
</protein>
<proteinExistence type="predicted"/>
<dbReference type="InterPro" id="IPR024467">
    <property type="entry name" value="Xre/MbcA/ParS-like_toxin-bd"/>
</dbReference>
<dbReference type="EMBL" id="JACIJF010000010">
    <property type="protein sequence ID" value="MBB5711864.1"/>
    <property type="molecule type" value="Genomic_DNA"/>
</dbReference>
<dbReference type="Pfam" id="PF09722">
    <property type="entry name" value="Xre_MbcA_ParS_C"/>
    <property type="match status" value="1"/>
</dbReference>
<comment type="caution">
    <text evidence="2">The sequence shown here is derived from an EMBL/GenBank/DDBJ whole genome shotgun (WGS) entry which is preliminary data.</text>
</comment>
<dbReference type="RefSeq" id="WP_184089421.1">
    <property type="nucleotide sequence ID" value="NZ_JACIJF010000010.1"/>
</dbReference>
<reference evidence="2 3" key="1">
    <citation type="submission" date="2020-08" db="EMBL/GenBank/DDBJ databases">
        <title>Genomic Encyclopedia of Type Strains, Phase IV (KMG-IV): sequencing the most valuable type-strain genomes for metagenomic binning, comparative biology and taxonomic classification.</title>
        <authorList>
            <person name="Goeker M."/>
        </authorList>
    </citation>
    <scope>NUCLEOTIDE SEQUENCE [LARGE SCALE GENOMIC DNA]</scope>
    <source>
        <strain evidence="2 3">DSM 26736</strain>
    </source>
</reference>
<sequence length="149" mass="16571">MRARLLVGAQLVGWTGWHVRGNRRPVMSIEARRAVTTPAVRVFRGISKAWRLDVREEVRLLGLPRPVWSEIARGSPQALTTEALRRIAFLAGVFEAINTLFPPERADAWMRAPNAAPMFGGRSALDLMVETGPPGVRAVRLYLQGELYG</sequence>
<dbReference type="Proteomes" id="UP000527143">
    <property type="component" value="Unassembled WGS sequence"/>
</dbReference>
<evidence type="ECO:0000259" key="1">
    <source>
        <dbReference type="Pfam" id="PF09722"/>
    </source>
</evidence>
<dbReference type="AlphaFoldDB" id="A0A840YG95"/>
<name>A0A840YG95_9SPHN</name>
<evidence type="ECO:0000313" key="2">
    <source>
        <dbReference type="EMBL" id="MBB5711864.1"/>
    </source>
</evidence>
<organism evidence="2 3">
    <name type="scientific">Sphingomonas xinjiangensis</name>
    <dbReference type="NCBI Taxonomy" id="643568"/>
    <lineage>
        <taxon>Bacteria</taxon>
        <taxon>Pseudomonadati</taxon>
        <taxon>Pseudomonadota</taxon>
        <taxon>Alphaproteobacteria</taxon>
        <taxon>Sphingomonadales</taxon>
        <taxon>Sphingomonadaceae</taxon>
        <taxon>Sphingomonas</taxon>
    </lineage>
</organism>
<keyword evidence="3" id="KW-1185">Reference proteome</keyword>
<accession>A0A840YG95</accession>